<accession>A0A0G4P6Y7</accession>
<name>A0A0G4P6Y7_PENC3</name>
<dbReference type="AlphaFoldDB" id="A0A0G4P6Y7"/>
<evidence type="ECO:0000313" key="1">
    <source>
        <dbReference type="EMBL" id="CRL22071.1"/>
    </source>
</evidence>
<dbReference type="EMBL" id="HG793140">
    <property type="protein sequence ID" value="CRL22071.1"/>
    <property type="molecule type" value="Genomic_DNA"/>
</dbReference>
<dbReference type="Proteomes" id="UP000053732">
    <property type="component" value="Unassembled WGS sequence"/>
</dbReference>
<proteinExistence type="predicted"/>
<protein>
    <submittedName>
        <fullName evidence="1">Str. FM013</fullName>
    </submittedName>
</protein>
<gene>
    <name evidence="1" type="ORF">PCAMFM013_S007g000052</name>
</gene>
<organism evidence="1 2">
    <name type="scientific">Penicillium camemberti (strain FM 013)</name>
    <dbReference type="NCBI Taxonomy" id="1429867"/>
    <lineage>
        <taxon>Eukaryota</taxon>
        <taxon>Fungi</taxon>
        <taxon>Dikarya</taxon>
        <taxon>Ascomycota</taxon>
        <taxon>Pezizomycotina</taxon>
        <taxon>Eurotiomycetes</taxon>
        <taxon>Eurotiomycetidae</taxon>
        <taxon>Eurotiales</taxon>
        <taxon>Aspergillaceae</taxon>
        <taxon>Penicillium</taxon>
    </lineage>
</organism>
<evidence type="ECO:0000313" key="2">
    <source>
        <dbReference type="Proteomes" id="UP000053732"/>
    </source>
</evidence>
<keyword evidence="2" id="KW-1185">Reference proteome</keyword>
<reference evidence="1 2" key="1">
    <citation type="journal article" date="2014" name="Nat. Commun.">
        <title>Multiple recent horizontal transfers of a large genomic region in cheese making fungi.</title>
        <authorList>
            <person name="Cheeseman K."/>
            <person name="Ropars J."/>
            <person name="Renault P."/>
            <person name="Dupont J."/>
            <person name="Gouzy J."/>
            <person name="Branca A."/>
            <person name="Abraham A.L."/>
            <person name="Ceppi M."/>
            <person name="Conseiller E."/>
            <person name="Debuchy R."/>
            <person name="Malagnac F."/>
            <person name="Goarin A."/>
            <person name="Silar P."/>
            <person name="Lacoste S."/>
            <person name="Sallet E."/>
            <person name="Bensimon A."/>
            <person name="Giraud T."/>
            <person name="Brygoo Y."/>
        </authorList>
    </citation>
    <scope>NUCLEOTIDE SEQUENCE [LARGE SCALE GENOMIC DNA]</scope>
    <source>
        <strain evidence="2">FM 013</strain>
    </source>
</reference>
<sequence length="127" mass="14331">MLYAPTVFKGNGQAILEPYQSGPGLRWITVKLSNGDRHLCDADLMHMVIERLQDEEVVVNSESNQQTKKPFEMSFPVVDSSPRYQQCIDIVVEIAKSYRDGIVAGHIFVDHDYVFDLATSNTASLPW</sequence>